<organism evidence="2 3">
    <name type="scientific">Pleuronectes platessa</name>
    <name type="common">European plaice</name>
    <dbReference type="NCBI Taxonomy" id="8262"/>
    <lineage>
        <taxon>Eukaryota</taxon>
        <taxon>Metazoa</taxon>
        <taxon>Chordata</taxon>
        <taxon>Craniata</taxon>
        <taxon>Vertebrata</taxon>
        <taxon>Euteleostomi</taxon>
        <taxon>Actinopterygii</taxon>
        <taxon>Neopterygii</taxon>
        <taxon>Teleostei</taxon>
        <taxon>Neoteleostei</taxon>
        <taxon>Acanthomorphata</taxon>
        <taxon>Carangaria</taxon>
        <taxon>Pleuronectiformes</taxon>
        <taxon>Pleuronectoidei</taxon>
        <taxon>Pleuronectidae</taxon>
        <taxon>Pleuronectes</taxon>
    </lineage>
</organism>
<dbReference type="Proteomes" id="UP001153269">
    <property type="component" value="Unassembled WGS sequence"/>
</dbReference>
<evidence type="ECO:0000256" key="1">
    <source>
        <dbReference type="SAM" id="MobiDB-lite"/>
    </source>
</evidence>
<keyword evidence="3" id="KW-1185">Reference proteome</keyword>
<reference evidence="2" key="1">
    <citation type="submission" date="2020-03" db="EMBL/GenBank/DDBJ databases">
        <authorList>
            <person name="Weist P."/>
        </authorList>
    </citation>
    <scope>NUCLEOTIDE SEQUENCE</scope>
</reference>
<dbReference type="EMBL" id="CADEAL010001197">
    <property type="protein sequence ID" value="CAB1430039.1"/>
    <property type="molecule type" value="Genomic_DNA"/>
</dbReference>
<evidence type="ECO:0000313" key="3">
    <source>
        <dbReference type="Proteomes" id="UP001153269"/>
    </source>
</evidence>
<evidence type="ECO:0000313" key="2">
    <source>
        <dbReference type="EMBL" id="CAB1430039.1"/>
    </source>
</evidence>
<feature type="region of interest" description="Disordered" evidence="1">
    <location>
        <begin position="87"/>
        <end position="117"/>
    </location>
</feature>
<protein>
    <submittedName>
        <fullName evidence="2">Uncharacterized protein</fullName>
    </submittedName>
</protein>
<name>A0A9N7YMY4_PLEPL</name>
<sequence>MMLLLTSTPQHLQDEPSAVSQVPAAIIDLSPSDCRRAAEWNVNLVKADGLLQLLMLGFHMKKSVPHHTWAPPREWSKHRMTSERVLTFPTAPTPGTDKQRRLFETPASKPKSPSVEV</sequence>
<gene>
    <name evidence="2" type="ORF">PLEPLA_LOCUS18019</name>
</gene>
<proteinExistence type="predicted"/>
<comment type="caution">
    <text evidence="2">The sequence shown here is derived from an EMBL/GenBank/DDBJ whole genome shotgun (WGS) entry which is preliminary data.</text>
</comment>
<accession>A0A9N7YMY4</accession>
<dbReference type="AlphaFoldDB" id="A0A9N7YMY4"/>